<accession>A0AA88AZX8</accession>
<feature type="region of interest" description="Disordered" evidence="1">
    <location>
        <begin position="21"/>
        <end position="78"/>
    </location>
</feature>
<dbReference type="AlphaFoldDB" id="A0AA88AZX8"/>
<name>A0AA88AZX8_FICCA</name>
<keyword evidence="3" id="KW-1185">Reference proteome</keyword>
<feature type="compositionally biased region" description="Polar residues" evidence="1">
    <location>
        <begin position="45"/>
        <end position="57"/>
    </location>
</feature>
<evidence type="ECO:0000313" key="3">
    <source>
        <dbReference type="Proteomes" id="UP001187192"/>
    </source>
</evidence>
<protein>
    <submittedName>
        <fullName evidence="2">Uncharacterized protein</fullName>
    </submittedName>
</protein>
<evidence type="ECO:0000256" key="1">
    <source>
        <dbReference type="SAM" id="MobiDB-lite"/>
    </source>
</evidence>
<evidence type="ECO:0000313" key="2">
    <source>
        <dbReference type="EMBL" id="GMN54081.1"/>
    </source>
</evidence>
<sequence length="78" mass="8054">MAPPDIDLLTVRTCDLPMARSRDSRVAHASGVSSDVAGAHGEIGTTVSTSQELSASGSRPPATGGVSDDEMEDVWGRQ</sequence>
<dbReference type="Proteomes" id="UP001187192">
    <property type="component" value="Unassembled WGS sequence"/>
</dbReference>
<dbReference type="EMBL" id="BTGU01000049">
    <property type="protein sequence ID" value="GMN54081.1"/>
    <property type="molecule type" value="Genomic_DNA"/>
</dbReference>
<comment type="caution">
    <text evidence="2">The sequence shown here is derived from an EMBL/GenBank/DDBJ whole genome shotgun (WGS) entry which is preliminary data.</text>
</comment>
<dbReference type="Gramene" id="FCD_00025877-RA">
    <property type="protein sequence ID" value="FCD_00025877-RA:cds"/>
    <property type="gene ID" value="FCD_00025877"/>
</dbReference>
<proteinExistence type="predicted"/>
<reference evidence="2" key="1">
    <citation type="submission" date="2023-07" db="EMBL/GenBank/DDBJ databases">
        <title>draft genome sequence of fig (Ficus carica).</title>
        <authorList>
            <person name="Takahashi T."/>
            <person name="Nishimura K."/>
        </authorList>
    </citation>
    <scope>NUCLEOTIDE SEQUENCE</scope>
</reference>
<organism evidence="2 3">
    <name type="scientific">Ficus carica</name>
    <name type="common">Common fig</name>
    <dbReference type="NCBI Taxonomy" id="3494"/>
    <lineage>
        <taxon>Eukaryota</taxon>
        <taxon>Viridiplantae</taxon>
        <taxon>Streptophyta</taxon>
        <taxon>Embryophyta</taxon>
        <taxon>Tracheophyta</taxon>
        <taxon>Spermatophyta</taxon>
        <taxon>Magnoliopsida</taxon>
        <taxon>eudicotyledons</taxon>
        <taxon>Gunneridae</taxon>
        <taxon>Pentapetalae</taxon>
        <taxon>rosids</taxon>
        <taxon>fabids</taxon>
        <taxon>Rosales</taxon>
        <taxon>Moraceae</taxon>
        <taxon>Ficeae</taxon>
        <taxon>Ficus</taxon>
    </lineage>
</organism>
<feature type="compositionally biased region" description="Acidic residues" evidence="1">
    <location>
        <begin position="67"/>
        <end position="78"/>
    </location>
</feature>
<gene>
    <name evidence="2" type="ORF">TIFTF001_023189</name>
</gene>